<evidence type="ECO:0000313" key="2">
    <source>
        <dbReference type="EMBL" id="MDK4326675.1"/>
    </source>
</evidence>
<name>A0AAP4BUL6_9CORY</name>
<dbReference type="PANTHER" id="PTHR31270:SF1">
    <property type="entry name" value="GLUTAMINYL-PEPTIDE CYCLOTRANSFERASE"/>
    <property type="match status" value="1"/>
</dbReference>
<dbReference type="InterPro" id="IPR007788">
    <property type="entry name" value="QCT"/>
</dbReference>
<comment type="caution">
    <text evidence="2">The sequence shown here is derived from an EMBL/GenBank/DDBJ whole genome shotgun (WGS) entry which is preliminary data.</text>
</comment>
<protein>
    <submittedName>
        <fullName evidence="2">Glutaminyl-peptide cyclotransferase</fullName>
    </submittedName>
</protein>
<proteinExistence type="predicted"/>
<dbReference type="Pfam" id="PF05096">
    <property type="entry name" value="Glu_cyclase_2"/>
    <property type="match status" value="1"/>
</dbReference>
<feature type="region of interest" description="Disordered" evidence="1">
    <location>
        <begin position="1"/>
        <end position="28"/>
    </location>
</feature>
<dbReference type="Proteomes" id="UP001226160">
    <property type="component" value="Unassembled WGS sequence"/>
</dbReference>
<dbReference type="AlphaFoldDB" id="A0AAP4BUL6"/>
<evidence type="ECO:0000256" key="1">
    <source>
        <dbReference type="SAM" id="MobiDB-lite"/>
    </source>
</evidence>
<dbReference type="GO" id="GO:0016603">
    <property type="term" value="F:glutaminyl-peptide cyclotransferase activity"/>
    <property type="evidence" value="ECO:0007669"/>
    <property type="project" value="InterPro"/>
</dbReference>
<dbReference type="PANTHER" id="PTHR31270">
    <property type="entry name" value="GLUTAMINYL-PEPTIDE CYCLOTRANSFERASE"/>
    <property type="match status" value="1"/>
</dbReference>
<accession>A0AAP4BUL6</accession>
<evidence type="ECO:0000313" key="3">
    <source>
        <dbReference type="Proteomes" id="UP001226160"/>
    </source>
</evidence>
<dbReference type="InterPro" id="IPR011044">
    <property type="entry name" value="Quino_amine_DH_bsu"/>
</dbReference>
<dbReference type="SUPFAM" id="SSF50969">
    <property type="entry name" value="YVTN repeat-like/Quinoprotein amine dehydrogenase"/>
    <property type="match status" value="1"/>
</dbReference>
<feature type="compositionally biased region" description="Low complexity" evidence="1">
    <location>
        <begin position="1"/>
        <end position="24"/>
    </location>
</feature>
<sequence>MPKTAESAAPAAGEATGRTTAQAESADNSVLSSAAMNSGDVKKLVPKVLATHPFSPESFTQGLEFDDDGSLLVGTGKWGQSRIYRANLADHSIAEHAELADEFFGEGITRSGDIIWQLTWQAGEAIARDPHTLAETTRVHYDGEGWGVCAREGELLVSDGSDTISKRDPVTFAPRAGEELRVTAAGTPVGKINELECVGDDVYANIFLSDEIIRFSAETGEVDAVIDASGLENNATADPNHVLNGIAFQDSTGHFFVTGKRWPDLYEVEFVPAG</sequence>
<reference evidence="2" key="1">
    <citation type="submission" date="2023-05" db="EMBL/GenBank/DDBJ databases">
        <title>Metabolic capabilities are highly conserved among human nasal-associated Corynebacterium species in pangenomic analyses.</title>
        <authorList>
            <person name="Tran T.H."/>
            <person name="Roberts A.Q."/>
            <person name="Escapa I.F."/>
            <person name="Gao W."/>
            <person name="Conlan S."/>
            <person name="Kong H."/>
            <person name="Segre J.A."/>
            <person name="Kelly M.S."/>
            <person name="Lemon K.P."/>
        </authorList>
    </citation>
    <scope>NUCLEOTIDE SEQUENCE</scope>
    <source>
        <strain evidence="2">KPL2654</strain>
    </source>
</reference>
<gene>
    <name evidence="2" type="ORF">QPX54_09195</name>
</gene>
<organism evidence="2 3">
    <name type="scientific">Corynebacterium propinquum</name>
    <dbReference type="NCBI Taxonomy" id="43769"/>
    <lineage>
        <taxon>Bacteria</taxon>
        <taxon>Bacillati</taxon>
        <taxon>Actinomycetota</taxon>
        <taxon>Actinomycetes</taxon>
        <taxon>Mycobacteriales</taxon>
        <taxon>Corynebacteriaceae</taxon>
        <taxon>Corynebacterium</taxon>
    </lineage>
</organism>
<dbReference type="EMBL" id="JASNVP010000008">
    <property type="protein sequence ID" value="MDK4326675.1"/>
    <property type="molecule type" value="Genomic_DNA"/>
</dbReference>
<dbReference type="RefSeq" id="WP_126844390.1">
    <property type="nucleotide sequence ID" value="NZ_CP091865.1"/>
</dbReference>